<dbReference type="NCBIfam" id="NF038085">
    <property type="entry name" value="MSMEG_6728_fam"/>
    <property type="match status" value="1"/>
</dbReference>
<reference evidence="1" key="1">
    <citation type="submission" date="2020-05" db="EMBL/GenBank/DDBJ databases">
        <authorList>
            <person name="Chiriac C."/>
            <person name="Salcher M."/>
            <person name="Ghai R."/>
            <person name="Kavagutti S V."/>
        </authorList>
    </citation>
    <scope>NUCLEOTIDE SEQUENCE</scope>
</reference>
<name>A0A6J5QA93_9CAUD</name>
<protein>
    <recommendedName>
        <fullName evidence="3">Cytoplasmic protein</fullName>
    </recommendedName>
</protein>
<dbReference type="EMBL" id="LR796981">
    <property type="protein sequence ID" value="CAB4179346.1"/>
    <property type="molecule type" value="Genomic_DNA"/>
</dbReference>
<evidence type="ECO:0000313" key="1">
    <source>
        <dbReference type="EMBL" id="CAB4179346.1"/>
    </source>
</evidence>
<dbReference type="InterPro" id="IPR004260">
    <property type="entry name" value="Pyr-dimer_DNA_glycosylase"/>
</dbReference>
<sequence>MVNTFLPYPQFTKSAQALDYRRLGKQRVEAWQILQALRGETTGWTNHPATNMWRGHERALCEYGIAICKEWISRGYQDTMLDRFVAVHSFLPDCDMPVWLGDPHFHESHQSNLMRKDPKYYDFHVLNDLPYLWFEGSGYNSDQKLCVTYRTGATKYTQTFVHHKEREPYPEHIAKTIEHWIQEQKAGATN</sequence>
<dbReference type="EMBL" id="LR797501">
    <property type="protein sequence ID" value="CAB4220874.1"/>
    <property type="molecule type" value="Genomic_DNA"/>
</dbReference>
<dbReference type="Pfam" id="PF03013">
    <property type="entry name" value="Pyr_excise"/>
    <property type="match status" value="1"/>
</dbReference>
<evidence type="ECO:0008006" key="3">
    <source>
        <dbReference type="Google" id="ProtNLM"/>
    </source>
</evidence>
<accession>A0A6J5QA93</accession>
<evidence type="ECO:0000313" key="2">
    <source>
        <dbReference type="EMBL" id="CAB4220874.1"/>
    </source>
</evidence>
<organism evidence="1">
    <name type="scientific">uncultured Caudovirales phage</name>
    <dbReference type="NCBI Taxonomy" id="2100421"/>
    <lineage>
        <taxon>Viruses</taxon>
        <taxon>Duplodnaviria</taxon>
        <taxon>Heunggongvirae</taxon>
        <taxon>Uroviricota</taxon>
        <taxon>Caudoviricetes</taxon>
        <taxon>Peduoviridae</taxon>
        <taxon>Maltschvirus</taxon>
        <taxon>Maltschvirus maltsch</taxon>
    </lineage>
</organism>
<proteinExistence type="predicted"/>
<gene>
    <name evidence="1" type="ORF">UFOVP1033_92</name>
    <name evidence="2" type="ORF">UFOVP1631_92</name>
</gene>